<evidence type="ECO:0000313" key="2">
    <source>
        <dbReference type="WBParaSite" id="maker-PairedContig_1265-snap-gene-0.16-mRNA-1"/>
    </source>
</evidence>
<dbReference type="PANTHER" id="PTHR20995:SF17">
    <property type="entry name" value="F-BOX_WD REPEAT-CONTAINING PROTEIN 5"/>
    <property type="match status" value="1"/>
</dbReference>
<dbReference type="InterPro" id="IPR042508">
    <property type="entry name" value="FBXW5"/>
</dbReference>
<dbReference type="GO" id="GO:0016567">
    <property type="term" value="P:protein ubiquitination"/>
    <property type="evidence" value="ECO:0007669"/>
    <property type="project" value="InterPro"/>
</dbReference>
<sequence length="731" mass="83447">MSEGWDDLPTELLLMIMSYLEAKELARLGNVNYHWKRVGEDDSLWKYLFFKDFTRNSQTYRKVCERWIDEYKLLKFEPPITLTESLRDCPDGLSHVAFSDDGQLFCTTANDASFKIWTATSPVYLLDERYMDDALGWERALSSEFSADNKRLLVAGVKFGGIGEIAIYSVDEDSSSIHYLCRVLNNPPEVGACWYNSSYIFSGDIYFFNRNSIVGTSVSQIWICSSLSPDAVGNESVMSPVFRILNRGGTYCQMIKLSRFVPSRLRGVVVLAEEAAIEHKTLTSKANELVSEELSDSERRSEMKKRIEEISSAWGTECSNCKNWHLMDQDDNVNGLPVTYAACCPCFCHENDHRLLIYATGDNEFSPPHCVAFKIVDGNMIAGKINPETESWPKREERVAGRRHQQQEFEEAQLSAIMSMVDFPDHIIDMKAYIMGMTLSLDQKYLYVNVTHDNYGGSSQFAYLAEICVVNLSTMIIEKSYIGHFATCIERFGCSVGGHYVASASVDGGRIWSREYHCVIGELPHAGGAAAVALNPVDGTMAVSVGKTDGKIKIWRSKKFLHRYTVPNDFILPMSVIFAKVYALRKLSWYGPKIVKVLVSCPEQFVLGNRLLSCGKLFICRIWTRIWQISNINNRHRKMSFMDTKKEREIVHHRILDSFICYSFYFEFFLIKDPDDSFSLACLFIRLEDGNEEKKQVTVSTSVIFYIRKREIFISFNGICCVLSVIEKRYQ</sequence>
<name>A0A1I8EB68_WUCBA</name>
<dbReference type="InterPro" id="IPR001680">
    <property type="entry name" value="WD40_rpt"/>
</dbReference>
<protein>
    <submittedName>
        <fullName evidence="2">F-box domain-containing protein</fullName>
    </submittedName>
</protein>
<dbReference type="AlphaFoldDB" id="A0A1I8EB68"/>
<evidence type="ECO:0000259" key="1">
    <source>
        <dbReference type="PROSITE" id="PS50181"/>
    </source>
</evidence>
<dbReference type="Pfam" id="PF12937">
    <property type="entry name" value="F-box-like"/>
    <property type="match status" value="1"/>
</dbReference>
<dbReference type="InterPro" id="IPR001810">
    <property type="entry name" value="F-box_dom"/>
</dbReference>
<feature type="domain" description="F-box" evidence="1">
    <location>
        <begin position="2"/>
        <end position="48"/>
    </location>
</feature>
<dbReference type="GO" id="GO:0019005">
    <property type="term" value="C:SCF ubiquitin ligase complex"/>
    <property type="evidence" value="ECO:0007669"/>
    <property type="project" value="InterPro"/>
</dbReference>
<dbReference type="PANTHER" id="PTHR20995">
    <property type="entry name" value="F-BOX/WD REPEAT-CONTAINING PROTEIN 5"/>
    <property type="match status" value="1"/>
</dbReference>
<dbReference type="SMART" id="SM00320">
    <property type="entry name" value="WD40"/>
    <property type="match status" value="3"/>
</dbReference>
<dbReference type="WBParaSite" id="maker-PairedContig_1265-snap-gene-0.16-mRNA-1">
    <property type="protein sequence ID" value="maker-PairedContig_1265-snap-gene-0.16-mRNA-1"/>
    <property type="gene ID" value="maker-PairedContig_1265-snap-gene-0.16"/>
</dbReference>
<dbReference type="InterPro" id="IPR011047">
    <property type="entry name" value="Quinoprotein_ADH-like_sf"/>
</dbReference>
<dbReference type="Pfam" id="PF00400">
    <property type="entry name" value="WD40"/>
    <property type="match status" value="1"/>
</dbReference>
<accession>A0A1I8EB68</accession>
<dbReference type="InterPro" id="IPR015943">
    <property type="entry name" value="WD40/YVTN_repeat-like_dom_sf"/>
</dbReference>
<dbReference type="SUPFAM" id="SSF50998">
    <property type="entry name" value="Quinoprotein alcohol dehydrogenase-like"/>
    <property type="match status" value="1"/>
</dbReference>
<dbReference type="Gene3D" id="1.20.1280.50">
    <property type="match status" value="1"/>
</dbReference>
<reference evidence="2" key="1">
    <citation type="submission" date="2016-11" db="UniProtKB">
        <authorList>
            <consortium name="WormBaseParasite"/>
        </authorList>
    </citation>
    <scope>IDENTIFICATION</scope>
    <source>
        <strain evidence="2">pt0022</strain>
    </source>
</reference>
<dbReference type="InterPro" id="IPR036047">
    <property type="entry name" value="F-box-like_dom_sf"/>
</dbReference>
<organism evidence="2">
    <name type="scientific">Wuchereria bancrofti</name>
    <dbReference type="NCBI Taxonomy" id="6293"/>
    <lineage>
        <taxon>Eukaryota</taxon>
        <taxon>Metazoa</taxon>
        <taxon>Ecdysozoa</taxon>
        <taxon>Nematoda</taxon>
        <taxon>Chromadorea</taxon>
        <taxon>Rhabditida</taxon>
        <taxon>Spirurina</taxon>
        <taxon>Spiruromorpha</taxon>
        <taxon>Filarioidea</taxon>
        <taxon>Onchocercidae</taxon>
        <taxon>Wuchereria</taxon>
    </lineage>
</organism>
<proteinExistence type="predicted"/>
<dbReference type="SMART" id="SM00256">
    <property type="entry name" value="FBOX"/>
    <property type="match status" value="1"/>
</dbReference>
<dbReference type="SUPFAM" id="SSF81383">
    <property type="entry name" value="F-box domain"/>
    <property type="match status" value="1"/>
</dbReference>
<dbReference type="GO" id="GO:0080008">
    <property type="term" value="C:Cul4-RING E3 ubiquitin ligase complex"/>
    <property type="evidence" value="ECO:0007669"/>
    <property type="project" value="InterPro"/>
</dbReference>
<dbReference type="STRING" id="6293.A0A1I8EB68"/>
<dbReference type="PROSITE" id="PS50181">
    <property type="entry name" value="FBOX"/>
    <property type="match status" value="1"/>
</dbReference>
<dbReference type="Gene3D" id="2.130.10.10">
    <property type="entry name" value="YVTN repeat-like/Quinoprotein amine dehydrogenase"/>
    <property type="match status" value="2"/>
</dbReference>